<dbReference type="GO" id="GO:0160147">
    <property type="term" value="F:tRNA pseudouridine(38-40) synthase activity"/>
    <property type="evidence" value="ECO:0007669"/>
    <property type="project" value="UniProtKB-EC"/>
</dbReference>
<dbReference type="Pfam" id="PF01416">
    <property type="entry name" value="PseudoU_synth_1"/>
    <property type="match status" value="1"/>
</dbReference>
<dbReference type="CDD" id="cd02570">
    <property type="entry name" value="PseudoU_synth_EcTruA"/>
    <property type="match status" value="1"/>
</dbReference>
<accession>A0A2P8DD29</accession>
<dbReference type="OrthoDB" id="9811823at2"/>
<dbReference type="InterPro" id="IPR020094">
    <property type="entry name" value="TruA/RsuA/RluB/E/F_N"/>
</dbReference>
<dbReference type="InterPro" id="IPR001406">
    <property type="entry name" value="PsdUridine_synth_TruA"/>
</dbReference>
<evidence type="ECO:0000256" key="1">
    <source>
        <dbReference type="ARBA" id="ARBA00009375"/>
    </source>
</evidence>
<dbReference type="InterPro" id="IPR020095">
    <property type="entry name" value="PsdUridine_synth_TruA_C"/>
</dbReference>
<dbReference type="InterPro" id="IPR020097">
    <property type="entry name" value="PsdUridine_synth_TruA_a/b_dom"/>
</dbReference>
<keyword evidence="10" id="KW-1185">Reference proteome</keyword>
<comment type="caution">
    <text evidence="9">The sequence shown here is derived from an EMBL/GenBank/DDBJ whole genome shotgun (WGS) entry which is preliminary data.</text>
</comment>
<dbReference type="Gene3D" id="3.30.70.580">
    <property type="entry name" value="Pseudouridine synthase I, catalytic domain, N-terminal subdomain"/>
    <property type="match status" value="1"/>
</dbReference>
<comment type="catalytic activity">
    <reaction evidence="4 7">
        <text>uridine(38/39/40) in tRNA = pseudouridine(38/39/40) in tRNA</text>
        <dbReference type="Rhea" id="RHEA:22376"/>
        <dbReference type="Rhea" id="RHEA-COMP:10085"/>
        <dbReference type="Rhea" id="RHEA-COMP:10087"/>
        <dbReference type="ChEBI" id="CHEBI:65314"/>
        <dbReference type="ChEBI" id="CHEBI:65315"/>
        <dbReference type="EC" id="5.4.99.12"/>
    </reaction>
</comment>
<evidence type="ECO:0000256" key="5">
    <source>
        <dbReference type="PIRSR" id="PIRSR001430-1"/>
    </source>
</evidence>
<evidence type="ECO:0000256" key="6">
    <source>
        <dbReference type="PIRSR" id="PIRSR001430-2"/>
    </source>
</evidence>
<comment type="caution">
    <text evidence="4">Lacks conserved residue(s) required for the propagation of feature annotation.</text>
</comment>
<protein>
    <recommendedName>
        <fullName evidence="4">tRNA pseudouridine synthase A</fullName>
        <ecNumber evidence="4">5.4.99.12</ecNumber>
    </recommendedName>
    <alternativeName>
        <fullName evidence="4">tRNA pseudouridine(38-40) synthase</fullName>
    </alternativeName>
    <alternativeName>
        <fullName evidence="4">tRNA pseudouridylate synthase I</fullName>
    </alternativeName>
    <alternativeName>
        <fullName evidence="4">tRNA-uridine isomerase I</fullName>
    </alternativeName>
</protein>
<evidence type="ECO:0000313" key="10">
    <source>
        <dbReference type="Proteomes" id="UP000240572"/>
    </source>
</evidence>
<gene>
    <name evidence="4" type="primary">truA</name>
    <name evidence="9" type="ORF">B0I18_1011297</name>
</gene>
<evidence type="ECO:0000256" key="4">
    <source>
        <dbReference type="HAMAP-Rule" id="MF_00171"/>
    </source>
</evidence>
<dbReference type="RefSeq" id="WP_106521801.1">
    <property type="nucleotide sequence ID" value="NZ_PYGD01000001.1"/>
</dbReference>
<dbReference type="SUPFAM" id="SSF55120">
    <property type="entry name" value="Pseudouridine synthase"/>
    <property type="match status" value="1"/>
</dbReference>
<evidence type="ECO:0000256" key="3">
    <source>
        <dbReference type="ARBA" id="ARBA00023235"/>
    </source>
</evidence>
<keyword evidence="3 4" id="KW-0413">Isomerase</keyword>
<dbReference type="PANTHER" id="PTHR11142">
    <property type="entry name" value="PSEUDOURIDYLATE SYNTHASE"/>
    <property type="match status" value="1"/>
</dbReference>
<comment type="subunit">
    <text evidence="4">Homodimer.</text>
</comment>
<evidence type="ECO:0000256" key="2">
    <source>
        <dbReference type="ARBA" id="ARBA00022694"/>
    </source>
</evidence>
<evidence type="ECO:0000259" key="8">
    <source>
        <dbReference type="Pfam" id="PF01416"/>
    </source>
</evidence>
<keyword evidence="2 4" id="KW-0819">tRNA processing</keyword>
<dbReference type="PIRSF" id="PIRSF001430">
    <property type="entry name" value="tRNA_psdUrid_synth"/>
    <property type="match status" value="1"/>
</dbReference>
<feature type="domain" description="Pseudouridine synthase I TruA alpha/beta" evidence="8">
    <location>
        <begin position="148"/>
        <end position="242"/>
    </location>
</feature>
<feature type="active site" description="Nucleophile" evidence="4 5">
    <location>
        <position position="51"/>
    </location>
</feature>
<comment type="function">
    <text evidence="4">Formation of pseudouridine at positions 38, 39 and 40 in the anticodon stem and loop of transfer RNAs.</text>
</comment>
<dbReference type="AlphaFoldDB" id="A0A2P8DD29"/>
<organism evidence="9 10">
    <name type="scientific">Taibaiella chishuiensis</name>
    <dbReference type="NCBI Taxonomy" id="1434707"/>
    <lineage>
        <taxon>Bacteria</taxon>
        <taxon>Pseudomonadati</taxon>
        <taxon>Bacteroidota</taxon>
        <taxon>Chitinophagia</taxon>
        <taxon>Chitinophagales</taxon>
        <taxon>Chitinophagaceae</taxon>
        <taxon>Taibaiella</taxon>
    </lineage>
</organism>
<name>A0A2P8DD29_9BACT</name>
<dbReference type="GO" id="GO:0031119">
    <property type="term" value="P:tRNA pseudouridine synthesis"/>
    <property type="evidence" value="ECO:0007669"/>
    <property type="project" value="UniProtKB-UniRule"/>
</dbReference>
<dbReference type="HAMAP" id="MF_00171">
    <property type="entry name" value="TruA"/>
    <property type="match status" value="1"/>
</dbReference>
<sequence length="253" mass="29385">MRYFLEVSYDGCAFHGSQLQGTLSTVQYAINNALSTLLRRPVETFGASRTDEGVHALSNFYHFDEEQELHPHFRYKMNAILPVAISIKHIYTCSKPEGNARFDATSRRYRYRIYADKNPFLHQRALFYPFKIDTGILNETAKALFDYKNFETFSKRNTQSFTFFCTIFQSYWEQQGEELHYIVEANRFLRGMVRGLVGTQLQVARGKTTLDGFHKIIQAQDCTLADFSVTGHGLYLEAVNYPEGYLVERKDNR</sequence>
<dbReference type="EC" id="5.4.99.12" evidence="4"/>
<dbReference type="InterPro" id="IPR020103">
    <property type="entry name" value="PsdUridine_synth_cat_dom_sf"/>
</dbReference>
<feature type="binding site" evidence="4 6">
    <location>
        <position position="109"/>
    </location>
    <ligand>
        <name>substrate</name>
    </ligand>
</feature>
<dbReference type="Proteomes" id="UP000240572">
    <property type="component" value="Unassembled WGS sequence"/>
</dbReference>
<dbReference type="GO" id="GO:0003723">
    <property type="term" value="F:RNA binding"/>
    <property type="evidence" value="ECO:0007669"/>
    <property type="project" value="InterPro"/>
</dbReference>
<proteinExistence type="inferred from homology"/>
<dbReference type="PANTHER" id="PTHR11142:SF0">
    <property type="entry name" value="TRNA PSEUDOURIDINE SYNTHASE-LIKE 1"/>
    <property type="match status" value="1"/>
</dbReference>
<dbReference type="Gene3D" id="3.30.70.660">
    <property type="entry name" value="Pseudouridine synthase I, catalytic domain, C-terminal subdomain"/>
    <property type="match status" value="1"/>
</dbReference>
<comment type="similarity">
    <text evidence="1 4 7">Belongs to the tRNA pseudouridine synthase TruA family.</text>
</comment>
<evidence type="ECO:0000313" key="9">
    <source>
        <dbReference type="EMBL" id="PSK95133.1"/>
    </source>
</evidence>
<reference evidence="9 10" key="1">
    <citation type="submission" date="2018-03" db="EMBL/GenBank/DDBJ databases">
        <title>Genomic Encyclopedia of Type Strains, Phase III (KMG-III): the genomes of soil and plant-associated and newly described type strains.</title>
        <authorList>
            <person name="Whitman W."/>
        </authorList>
    </citation>
    <scope>NUCLEOTIDE SEQUENCE [LARGE SCALE GENOMIC DNA]</scope>
    <source>
        <strain evidence="9 10">CGMCC 1.12700</strain>
    </source>
</reference>
<dbReference type="EMBL" id="PYGD01000001">
    <property type="protein sequence ID" value="PSK95133.1"/>
    <property type="molecule type" value="Genomic_DNA"/>
</dbReference>
<evidence type="ECO:0000256" key="7">
    <source>
        <dbReference type="RuleBase" id="RU003792"/>
    </source>
</evidence>